<dbReference type="GO" id="GO:0030132">
    <property type="term" value="C:clathrin coat of coated pit"/>
    <property type="evidence" value="ECO:0007669"/>
    <property type="project" value="InterPro"/>
</dbReference>
<keyword evidence="10" id="KW-1185">Reference proteome</keyword>
<gene>
    <name evidence="9" type="ORF">M0R45_037523</name>
</gene>
<feature type="region of interest" description="Disordered" evidence="8">
    <location>
        <begin position="182"/>
        <end position="210"/>
    </location>
</feature>
<name>A0AAW1W341_RUBAR</name>
<dbReference type="Pfam" id="PF01086">
    <property type="entry name" value="Clathrin_lg_ch"/>
    <property type="match status" value="1"/>
</dbReference>
<evidence type="ECO:0000256" key="8">
    <source>
        <dbReference type="SAM" id="MobiDB-lite"/>
    </source>
</evidence>
<comment type="subcellular location">
    <subcellularLocation>
        <location evidence="2 7">Cytoplasmic vesicle membrane</location>
        <topology evidence="2 7">Peripheral membrane protein</topology>
        <orientation evidence="2 7">Cytoplasmic side</orientation>
    </subcellularLocation>
    <subcellularLocation>
        <location evidence="7">Membrane</location>
        <location evidence="7">Coated pit</location>
        <topology evidence="7">Peripheral membrane protein</topology>
        <orientation evidence="7">Cytoplasmic side</orientation>
    </subcellularLocation>
    <text evidence="7">Cytoplasmic face of coated pits and vesicles.</text>
</comment>
<dbReference type="GO" id="GO:0030130">
    <property type="term" value="C:clathrin coat of trans-Golgi network vesicle"/>
    <property type="evidence" value="ECO:0007669"/>
    <property type="project" value="InterPro"/>
</dbReference>
<dbReference type="Proteomes" id="UP001457282">
    <property type="component" value="Unassembled WGS sequence"/>
</dbReference>
<dbReference type="PANTHER" id="PTHR10639:SF24">
    <property type="entry name" value="CLATHRIN LIGHT CHAIN 3"/>
    <property type="match status" value="1"/>
</dbReference>
<accession>A0AAW1W341</accession>
<evidence type="ECO:0000256" key="4">
    <source>
        <dbReference type="ARBA" id="ARBA00023136"/>
    </source>
</evidence>
<comment type="caution">
    <text evidence="9">The sequence shown here is derived from an EMBL/GenBank/DDBJ whole genome shotgun (WGS) entry which is preliminary data.</text>
</comment>
<dbReference type="InterPro" id="IPR000996">
    <property type="entry name" value="Clathrin_L-chain"/>
</dbReference>
<evidence type="ECO:0000256" key="6">
    <source>
        <dbReference type="ARBA" id="ARBA00023329"/>
    </source>
</evidence>
<dbReference type="GO" id="GO:0006886">
    <property type="term" value="P:intracellular protein transport"/>
    <property type="evidence" value="ECO:0007669"/>
    <property type="project" value="InterPro"/>
</dbReference>
<dbReference type="GO" id="GO:0072583">
    <property type="term" value="P:clathrin-dependent endocytosis"/>
    <property type="evidence" value="ECO:0007669"/>
    <property type="project" value="TreeGrafter"/>
</dbReference>
<evidence type="ECO:0000313" key="10">
    <source>
        <dbReference type="Proteomes" id="UP001457282"/>
    </source>
</evidence>
<evidence type="ECO:0000256" key="7">
    <source>
        <dbReference type="RuleBase" id="RU363137"/>
    </source>
</evidence>
<dbReference type="PANTHER" id="PTHR10639">
    <property type="entry name" value="CLATHRIN LIGHT CHAIN"/>
    <property type="match status" value="1"/>
</dbReference>
<dbReference type="EMBL" id="JBEDUW010000007">
    <property type="protein sequence ID" value="KAK9913714.1"/>
    <property type="molecule type" value="Genomic_DNA"/>
</dbReference>
<keyword evidence="5 7" id="KW-0168">Coated pit</keyword>
<feature type="compositionally biased region" description="Basic and acidic residues" evidence="8">
    <location>
        <begin position="182"/>
        <end position="195"/>
    </location>
</feature>
<feature type="region of interest" description="Disordered" evidence="8">
    <location>
        <begin position="54"/>
        <end position="86"/>
    </location>
</feature>
<dbReference type="GO" id="GO:0032050">
    <property type="term" value="F:clathrin heavy chain binding"/>
    <property type="evidence" value="ECO:0007669"/>
    <property type="project" value="TreeGrafter"/>
</dbReference>
<sequence length="253" mass="28100">MSSSSFTLPEDDSVPTTGSTRPLDDDGYLGYDPQRFDSFTAVDSESVDDVFAEAQPLSPPSIYTETNGQGFGGGSDDPILPSPSEMLPEEGFALREWRRQNAIQLAEKEKREKELLSQIIEEAEEFKVDFYQKRKITSENNKAANREKEKMFVASQEKFHAEVDKNYWKAVADLIPNEVPAIEKKRGKKDQEKKPSIVIVQGPKPGKPTELSRMRQILLKLKHNTPPHLKPLPPAPALEAVVVAAAPEAIAAA</sequence>
<evidence type="ECO:0000256" key="2">
    <source>
        <dbReference type="ARBA" id="ARBA00004180"/>
    </source>
</evidence>
<evidence type="ECO:0000313" key="9">
    <source>
        <dbReference type="EMBL" id="KAK9913714.1"/>
    </source>
</evidence>
<evidence type="ECO:0000256" key="1">
    <source>
        <dbReference type="ARBA" id="ARBA00003913"/>
    </source>
</evidence>
<evidence type="ECO:0000256" key="5">
    <source>
        <dbReference type="ARBA" id="ARBA00023176"/>
    </source>
</evidence>
<comment type="similarity">
    <text evidence="3 7">Belongs to the clathrin light chain family.</text>
</comment>
<protein>
    <recommendedName>
        <fullName evidence="7">Clathrin light chain</fullName>
    </recommendedName>
</protein>
<dbReference type="GO" id="GO:0005198">
    <property type="term" value="F:structural molecule activity"/>
    <property type="evidence" value="ECO:0007669"/>
    <property type="project" value="InterPro"/>
</dbReference>
<evidence type="ECO:0000256" key="3">
    <source>
        <dbReference type="ARBA" id="ARBA00005263"/>
    </source>
</evidence>
<dbReference type="AlphaFoldDB" id="A0AAW1W341"/>
<keyword evidence="4 7" id="KW-0472">Membrane</keyword>
<comment type="function">
    <text evidence="1 7">Clathrin is the major protein of the polyhedral coat of coated pits and vesicles.</text>
</comment>
<keyword evidence="6 7" id="KW-0968">Cytoplasmic vesicle</keyword>
<feature type="region of interest" description="Disordered" evidence="8">
    <location>
        <begin position="1"/>
        <end position="35"/>
    </location>
</feature>
<organism evidence="9 10">
    <name type="scientific">Rubus argutus</name>
    <name type="common">Southern blackberry</name>
    <dbReference type="NCBI Taxonomy" id="59490"/>
    <lineage>
        <taxon>Eukaryota</taxon>
        <taxon>Viridiplantae</taxon>
        <taxon>Streptophyta</taxon>
        <taxon>Embryophyta</taxon>
        <taxon>Tracheophyta</taxon>
        <taxon>Spermatophyta</taxon>
        <taxon>Magnoliopsida</taxon>
        <taxon>eudicotyledons</taxon>
        <taxon>Gunneridae</taxon>
        <taxon>Pentapetalae</taxon>
        <taxon>rosids</taxon>
        <taxon>fabids</taxon>
        <taxon>Rosales</taxon>
        <taxon>Rosaceae</taxon>
        <taxon>Rosoideae</taxon>
        <taxon>Rosoideae incertae sedis</taxon>
        <taxon>Rubus</taxon>
    </lineage>
</organism>
<reference evidence="9 10" key="1">
    <citation type="journal article" date="2023" name="G3 (Bethesda)">
        <title>A chromosome-length genome assembly and annotation of blackberry (Rubus argutus, cv. 'Hillquist').</title>
        <authorList>
            <person name="Bruna T."/>
            <person name="Aryal R."/>
            <person name="Dudchenko O."/>
            <person name="Sargent D.J."/>
            <person name="Mead D."/>
            <person name="Buti M."/>
            <person name="Cavallini A."/>
            <person name="Hytonen T."/>
            <person name="Andres J."/>
            <person name="Pham M."/>
            <person name="Weisz D."/>
            <person name="Mascagni F."/>
            <person name="Usai G."/>
            <person name="Natali L."/>
            <person name="Bassil N."/>
            <person name="Fernandez G.E."/>
            <person name="Lomsadze A."/>
            <person name="Armour M."/>
            <person name="Olukolu B."/>
            <person name="Poorten T."/>
            <person name="Britton C."/>
            <person name="Davik J."/>
            <person name="Ashrafi H."/>
            <person name="Aiden E.L."/>
            <person name="Borodovsky M."/>
            <person name="Worthington M."/>
        </authorList>
    </citation>
    <scope>NUCLEOTIDE SEQUENCE [LARGE SCALE GENOMIC DNA]</scope>
    <source>
        <strain evidence="9">PI 553951</strain>
    </source>
</reference>
<proteinExistence type="inferred from homology"/>